<gene>
    <name evidence="4" type="ORF">BAR24066_00983</name>
</gene>
<proteinExistence type="predicted"/>
<evidence type="ECO:0000256" key="1">
    <source>
        <dbReference type="SAM" id="MobiDB-lite"/>
    </source>
</evidence>
<accession>A0A9Q9SEZ3</accession>
<organism evidence="4 5">
    <name type="scientific">Burkholderia arboris</name>
    <dbReference type="NCBI Taxonomy" id="488730"/>
    <lineage>
        <taxon>Bacteria</taxon>
        <taxon>Pseudomonadati</taxon>
        <taxon>Pseudomonadota</taxon>
        <taxon>Betaproteobacteria</taxon>
        <taxon>Burkholderiales</taxon>
        <taxon>Burkholderiaceae</taxon>
        <taxon>Burkholderia</taxon>
        <taxon>Burkholderia cepacia complex</taxon>
    </lineage>
</organism>
<dbReference type="RefSeq" id="WP_174991655.1">
    <property type="nucleotide sequence ID" value="NZ_CABVPX010000003.1"/>
</dbReference>
<feature type="region of interest" description="Disordered" evidence="1">
    <location>
        <begin position="1"/>
        <end position="27"/>
    </location>
</feature>
<evidence type="ECO:0000313" key="5">
    <source>
        <dbReference type="Proteomes" id="UP000494172"/>
    </source>
</evidence>
<sequence length="942" mass="101643">MATTSPKALGPNRPNEKQVGKAISPPSCERGVPVYPLRYGIADQAPDKTVFSTLGTDGYPALTAGRAYGLRVLRPGSYVYLCYFENGRMWTQHYQVTEQVRFARIWWRKADDDHDAPGRLSEPDTAVAKPYLLAPETAETVYVLAADTVLTHDTLWRIETNKDGLRDKLATTVKPANGVGQPHAFNAALLGNATRELVPPAVYGVPMQYTWSEISLPDGIPGYGAILTAMSIATAPRKDITPLAVVLQDPIGVISELHHLAADAVKAKARYEGKHAHKLQSAKYIADYFAAAQQRAQRSPDVAKVVARQRDLIDYNGAIAFPAKHAKQLSEFDTRITIAVSDVVAWVKHLGKPRRLGAALSCFDLTVLCNARDYEKAVFQCLGALVHTDEGQKTLADIVEMSADESPYWLALINGSQVLMERVKDKTLDIARNVFDVVDKFLEEHAATPATNALIGLLQALPPERSADVLVRRMRHVLEIRFNATIVLYELAVADFQRFLWEFQGFQTLGAERMRGWQLSSPTVIHVEGAARVVFYDWVKVGETTFRELDQAPPQRPALPPKRPIRLEGNPFVNAVNRVRGPGGYVFTGVGGYLAWKGLKDAGTEFNMARNDAANFASFLGAGSALIGTGIEMSATAVAFGAEKRINATLAASVRVFSAKYGVAMFGAGGAGLAALADTVRAGNALSDSNTVQASMYLTSGLAGGVMALAAWGGGTATVATIVGGTGPAAAVLGLTPAGWVVVGLIALGVGIAFSVGADLTKHGPVEIWLKHSAWGANHRHYTNSEELDAIHGLYFRPRLSAEWDQASGYEVGTLRIHCQLPGVNDRPGERFQARLKVTLRGNLLTRIDGPIMHPMGSNPINYKAQCLVTALGHTGSECGWAIQMHEDSVVALEYLYRPAPETQPGLVIDQAGAPAPLVFTSSGLFRGPIDPAKLEPVRAPK</sequence>
<keyword evidence="2" id="KW-1133">Transmembrane helix</keyword>
<feature type="transmembrane region" description="Helical" evidence="2">
    <location>
        <begin position="616"/>
        <end position="640"/>
    </location>
</feature>
<evidence type="ECO:0000259" key="3">
    <source>
        <dbReference type="Pfam" id="PF20249"/>
    </source>
</evidence>
<feature type="domain" description="Toxin VasX N-terminal region" evidence="3">
    <location>
        <begin position="26"/>
        <end position="176"/>
    </location>
</feature>
<feature type="transmembrane region" description="Helical" evidence="2">
    <location>
        <begin position="661"/>
        <end position="677"/>
    </location>
</feature>
<dbReference type="Pfam" id="PF20249">
    <property type="entry name" value="VasX_N"/>
    <property type="match status" value="1"/>
</dbReference>
<evidence type="ECO:0000313" key="4">
    <source>
        <dbReference type="EMBL" id="VWB24267.1"/>
    </source>
</evidence>
<dbReference type="CDD" id="cd20706">
    <property type="entry name" value="MIX_II"/>
    <property type="match status" value="1"/>
</dbReference>
<feature type="transmembrane region" description="Helical" evidence="2">
    <location>
        <begin position="697"/>
        <end position="723"/>
    </location>
</feature>
<dbReference type="Proteomes" id="UP000494172">
    <property type="component" value="Unassembled WGS sequence"/>
</dbReference>
<name>A0A9Q9SEZ3_9BURK</name>
<reference evidence="4 5" key="1">
    <citation type="submission" date="2019-09" db="EMBL/GenBank/DDBJ databases">
        <authorList>
            <person name="Depoorter E."/>
        </authorList>
    </citation>
    <scope>NUCLEOTIDE SEQUENCE [LARGE SCALE GENOMIC DNA]</scope>
    <source>
        <strain evidence="4">LMG 24066</strain>
    </source>
</reference>
<dbReference type="EMBL" id="CABVPX010000003">
    <property type="protein sequence ID" value="VWB24267.1"/>
    <property type="molecule type" value="Genomic_DNA"/>
</dbReference>
<feature type="transmembrane region" description="Helical" evidence="2">
    <location>
        <begin position="730"/>
        <end position="754"/>
    </location>
</feature>
<protein>
    <recommendedName>
        <fullName evidence="3">Toxin VasX N-terminal region domain-containing protein</fullName>
    </recommendedName>
</protein>
<keyword evidence="2" id="KW-0472">Membrane</keyword>
<comment type="caution">
    <text evidence="4">The sequence shown here is derived from an EMBL/GenBank/DDBJ whole genome shotgun (WGS) entry which is preliminary data.</text>
</comment>
<dbReference type="AlphaFoldDB" id="A0A9Q9SEZ3"/>
<evidence type="ECO:0000256" key="2">
    <source>
        <dbReference type="SAM" id="Phobius"/>
    </source>
</evidence>
<dbReference type="InterPro" id="IPR046864">
    <property type="entry name" value="VasX_N"/>
</dbReference>
<keyword evidence="2" id="KW-0812">Transmembrane</keyword>